<accession>A0A418W9K3</accession>
<sequence>MTAERDEILALAAQWADRDGIAALATVIETWGSAPRPAGSQMAVSRAGDFAGSVSGGCVEGAVIQAAREATGDGQHCILEFGVPDADAWAVGLACGGRIRILVEPVIAGSDLAELRQAIAARRPTVLETDLETGWHALRAPEGDADAAQALAADRATLVEAGRLFLNPFNPPLRLVLVGAVHIAEPLARMAALAGYAVTIIDPRRAFARAERFPDVTLVVDWPDEALPRLGLDTRCAVVTLTHDPKIDDAALAVALRSPAFYVGALGSTRTQATRRDRLRLLGFNDDTIARIHGPVGLNIGARSPAEIAVSILAQMTGKLRGGAT</sequence>
<proteinExistence type="predicted"/>
<dbReference type="InterPro" id="IPR052698">
    <property type="entry name" value="MoCofactor_Util/Proc"/>
</dbReference>
<dbReference type="RefSeq" id="WP_119777342.1">
    <property type="nucleotide sequence ID" value="NZ_QYUK01000011.1"/>
</dbReference>
<dbReference type="Proteomes" id="UP000284605">
    <property type="component" value="Unassembled WGS sequence"/>
</dbReference>
<feature type="domain" description="XdhC- CoxI" evidence="1">
    <location>
        <begin position="15"/>
        <end position="82"/>
    </location>
</feature>
<dbReference type="Pfam" id="PF02625">
    <property type="entry name" value="XdhC_CoxI"/>
    <property type="match status" value="1"/>
</dbReference>
<dbReference type="OrthoDB" id="9815497at2"/>
<feature type="domain" description="XdhC Rossmann" evidence="2">
    <location>
        <begin position="175"/>
        <end position="316"/>
    </location>
</feature>
<dbReference type="EMBL" id="QYUK01000011">
    <property type="protein sequence ID" value="RJF86697.1"/>
    <property type="molecule type" value="Genomic_DNA"/>
</dbReference>
<evidence type="ECO:0000259" key="2">
    <source>
        <dbReference type="Pfam" id="PF13478"/>
    </source>
</evidence>
<name>A0A418W9K3_9PROT</name>
<evidence type="ECO:0000313" key="4">
    <source>
        <dbReference type="Proteomes" id="UP000284605"/>
    </source>
</evidence>
<dbReference type="InterPro" id="IPR003777">
    <property type="entry name" value="XdhC_CoxI"/>
</dbReference>
<dbReference type="AlphaFoldDB" id="A0A418W9K3"/>
<protein>
    <submittedName>
        <fullName evidence="3">XdhC/CoxI family protein</fullName>
    </submittedName>
</protein>
<keyword evidence="4" id="KW-1185">Reference proteome</keyword>
<evidence type="ECO:0000313" key="3">
    <source>
        <dbReference type="EMBL" id="RJF86697.1"/>
    </source>
</evidence>
<dbReference type="Gene3D" id="3.40.50.720">
    <property type="entry name" value="NAD(P)-binding Rossmann-like Domain"/>
    <property type="match status" value="1"/>
</dbReference>
<dbReference type="InterPro" id="IPR027051">
    <property type="entry name" value="XdhC_Rossmann_dom"/>
</dbReference>
<dbReference type="PANTHER" id="PTHR30388">
    <property type="entry name" value="ALDEHYDE OXIDOREDUCTASE MOLYBDENUM COFACTOR ASSEMBLY PROTEIN"/>
    <property type="match status" value="1"/>
</dbReference>
<evidence type="ECO:0000259" key="1">
    <source>
        <dbReference type="Pfam" id="PF02625"/>
    </source>
</evidence>
<organism evidence="3 4">
    <name type="scientific">Oleomonas cavernae</name>
    <dbReference type="NCBI Taxonomy" id="2320859"/>
    <lineage>
        <taxon>Bacteria</taxon>
        <taxon>Pseudomonadati</taxon>
        <taxon>Pseudomonadota</taxon>
        <taxon>Alphaproteobacteria</taxon>
        <taxon>Acetobacterales</taxon>
        <taxon>Acetobacteraceae</taxon>
        <taxon>Oleomonas</taxon>
    </lineage>
</organism>
<gene>
    <name evidence="3" type="ORF">D3874_06395</name>
</gene>
<reference evidence="3 4" key="1">
    <citation type="submission" date="2018-09" db="EMBL/GenBank/DDBJ databases">
        <authorList>
            <person name="Zhu H."/>
        </authorList>
    </citation>
    <scope>NUCLEOTIDE SEQUENCE [LARGE SCALE GENOMIC DNA]</scope>
    <source>
        <strain evidence="3 4">K1W22B-8</strain>
    </source>
</reference>
<dbReference type="Pfam" id="PF13478">
    <property type="entry name" value="XdhC_C"/>
    <property type="match status" value="1"/>
</dbReference>
<comment type="caution">
    <text evidence="3">The sequence shown here is derived from an EMBL/GenBank/DDBJ whole genome shotgun (WGS) entry which is preliminary data.</text>
</comment>
<dbReference type="PANTHER" id="PTHR30388:SF4">
    <property type="entry name" value="MOLYBDENUM COFACTOR INSERTION CHAPERONE PAOD"/>
    <property type="match status" value="1"/>
</dbReference>